<dbReference type="EMBL" id="BBJM01000003">
    <property type="protein sequence ID" value="GAK47165.1"/>
    <property type="molecule type" value="Genomic_DNA"/>
</dbReference>
<keyword evidence="1" id="KW-0560">Oxidoreductase</keyword>
<reference evidence="1" key="1">
    <citation type="journal article" date="2014" name="Genome Announc.">
        <title>Draft Genome Sequence of Lactobacillus oryzae Strain SG293T.</title>
        <authorList>
            <person name="Tanizawa Y."/>
            <person name="Fujisawa T."/>
            <person name="Mochizuki T."/>
            <person name="Kaminuma E."/>
            <person name="Nakamura Y."/>
            <person name="Tohno M."/>
        </authorList>
    </citation>
    <scope>NUCLEOTIDE SEQUENCE [LARGE SCALE GENOMIC DNA]</scope>
    <source>
        <strain evidence="1">SG293</strain>
    </source>
</reference>
<evidence type="ECO:0000313" key="2">
    <source>
        <dbReference type="Proteomes" id="UP000028700"/>
    </source>
</evidence>
<proteinExistence type="predicted"/>
<accession>A0A081BGJ7</accession>
<sequence length="170" mass="19242">MLKQVSITFGSYDILSRLQAQYRDRQLRLVQANNATDSLALVDLSGQDNVFKSGAVYDVKSTAGSAEHTGEVLAFIYIKNLSPDDQKVFNATANEITSSPNLPQELESLYFMKEQKNRGNNVIFSIWDSLSGFNDWLRSPQFARIKGFDTALHDFRTITYSQYHQSDQSN</sequence>
<keyword evidence="2" id="KW-1185">Reference proteome</keyword>
<evidence type="ECO:0000313" key="1">
    <source>
        <dbReference type="EMBL" id="GAK47165.1"/>
    </source>
</evidence>
<dbReference type="OrthoDB" id="2157140at2"/>
<gene>
    <name evidence="1" type="ORF">LOSG293_030040</name>
</gene>
<dbReference type="Gene3D" id="3.30.70.100">
    <property type="match status" value="1"/>
</dbReference>
<dbReference type="Proteomes" id="UP000028700">
    <property type="component" value="Unassembled WGS sequence"/>
</dbReference>
<name>A0A081BGJ7_9LACO</name>
<organism evidence="1 2">
    <name type="scientific">Secundilactobacillus oryzae JCM 18671</name>
    <dbReference type="NCBI Taxonomy" id="1291743"/>
    <lineage>
        <taxon>Bacteria</taxon>
        <taxon>Bacillati</taxon>
        <taxon>Bacillota</taxon>
        <taxon>Bacilli</taxon>
        <taxon>Lactobacillales</taxon>
        <taxon>Lactobacillaceae</taxon>
        <taxon>Secundilactobacillus</taxon>
    </lineage>
</organism>
<dbReference type="RefSeq" id="WP_034526116.1">
    <property type="nucleotide sequence ID" value="NZ_BBAZ01000003.1"/>
</dbReference>
<dbReference type="GO" id="GO:0004497">
    <property type="term" value="F:monooxygenase activity"/>
    <property type="evidence" value="ECO:0007669"/>
    <property type="project" value="UniProtKB-KW"/>
</dbReference>
<protein>
    <submittedName>
        <fullName evidence="1">Monooxygenase</fullName>
    </submittedName>
</protein>
<comment type="caution">
    <text evidence="1">The sequence shown here is derived from an EMBL/GenBank/DDBJ whole genome shotgun (WGS) entry which is preliminary data.</text>
</comment>
<dbReference type="STRING" id="1291743.LOSG293_030040"/>
<dbReference type="AlphaFoldDB" id="A0A081BGJ7"/>
<dbReference type="eggNOG" id="COG2329">
    <property type="taxonomic scope" value="Bacteria"/>
</dbReference>
<keyword evidence="1" id="KW-0503">Monooxygenase</keyword>